<dbReference type="PROSITE" id="PS51186">
    <property type="entry name" value="GNAT"/>
    <property type="match status" value="1"/>
</dbReference>
<dbReference type="InterPro" id="IPR000182">
    <property type="entry name" value="GNAT_dom"/>
</dbReference>
<dbReference type="CDD" id="cd04301">
    <property type="entry name" value="NAT_SF"/>
    <property type="match status" value="1"/>
</dbReference>
<dbReference type="SUPFAM" id="SSF55729">
    <property type="entry name" value="Acyl-CoA N-acyltransferases (Nat)"/>
    <property type="match status" value="1"/>
</dbReference>
<comment type="caution">
    <text evidence="2">The sequence shown here is derived from an EMBL/GenBank/DDBJ whole genome shotgun (WGS) entry which is preliminary data.</text>
</comment>
<dbReference type="AlphaFoldDB" id="A0A4V2YJW1"/>
<sequence length="153" mass="17073">MSLANCCWPTISSASGAPTRPTRRRRAIRPPAAHPEPVVELVTIPAEQPAGLAVVEIREHGVTVGDADYRVCELCHLGVIEHVRVDPPFRRRGLATRAITKLLTDWPNYSWSTSPINDHRALCFWKSLDWPDPGTLGTPYACIHMRQSDDRIS</sequence>
<keyword evidence="2" id="KW-0808">Transferase</keyword>
<accession>A0A4V2YJW1</accession>
<gene>
    <name evidence="2" type="ORF">E1288_35800</name>
</gene>
<keyword evidence="3" id="KW-1185">Reference proteome</keyword>
<dbReference type="Gene3D" id="3.40.630.30">
    <property type="match status" value="1"/>
</dbReference>
<dbReference type="GO" id="GO:0016747">
    <property type="term" value="F:acyltransferase activity, transferring groups other than amino-acyl groups"/>
    <property type="evidence" value="ECO:0007669"/>
    <property type="project" value="InterPro"/>
</dbReference>
<dbReference type="Proteomes" id="UP000294947">
    <property type="component" value="Unassembled WGS sequence"/>
</dbReference>
<protein>
    <submittedName>
        <fullName evidence="2">GNAT family N-acetyltransferase</fullName>
    </submittedName>
</protein>
<reference evidence="2 3" key="1">
    <citation type="submission" date="2019-03" db="EMBL/GenBank/DDBJ databases">
        <title>Draft genome sequences of novel Actinobacteria.</title>
        <authorList>
            <person name="Sahin N."/>
            <person name="Ay H."/>
            <person name="Saygin H."/>
        </authorList>
    </citation>
    <scope>NUCLEOTIDE SEQUENCE [LARGE SCALE GENOMIC DNA]</scope>
    <source>
        <strain evidence="2 3">7K502</strain>
    </source>
</reference>
<proteinExistence type="predicted"/>
<organism evidence="2 3">
    <name type="scientific">Saccharopolyspora elongata</name>
    <dbReference type="NCBI Taxonomy" id="2530387"/>
    <lineage>
        <taxon>Bacteria</taxon>
        <taxon>Bacillati</taxon>
        <taxon>Actinomycetota</taxon>
        <taxon>Actinomycetes</taxon>
        <taxon>Pseudonocardiales</taxon>
        <taxon>Pseudonocardiaceae</taxon>
        <taxon>Saccharopolyspora</taxon>
    </lineage>
</organism>
<dbReference type="Pfam" id="PF00583">
    <property type="entry name" value="Acetyltransf_1"/>
    <property type="match status" value="1"/>
</dbReference>
<dbReference type="InterPro" id="IPR016181">
    <property type="entry name" value="Acyl_CoA_acyltransferase"/>
</dbReference>
<evidence type="ECO:0000313" key="3">
    <source>
        <dbReference type="Proteomes" id="UP000294947"/>
    </source>
</evidence>
<feature type="domain" description="N-acetyltransferase" evidence="1">
    <location>
        <begin position="1"/>
        <end position="150"/>
    </location>
</feature>
<evidence type="ECO:0000313" key="2">
    <source>
        <dbReference type="EMBL" id="TDD40297.1"/>
    </source>
</evidence>
<dbReference type="EMBL" id="SMKW01000071">
    <property type="protein sequence ID" value="TDD40297.1"/>
    <property type="molecule type" value="Genomic_DNA"/>
</dbReference>
<evidence type="ECO:0000259" key="1">
    <source>
        <dbReference type="PROSITE" id="PS51186"/>
    </source>
</evidence>
<dbReference type="OrthoDB" id="3687558at2"/>
<name>A0A4V2YJW1_9PSEU</name>